<feature type="binding site" evidence="5">
    <location>
        <position position="190"/>
    </location>
    <ligand>
        <name>Zn(2+)</name>
        <dbReference type="ChEBI" id="CHEBI:29105"/>
    </ligand>
</feature>
<keyword evidence="5" id="KW-0862">Zinc</keyword>
<feature type="transmembrane region" description="Helical" evidence="6">
    <location>
        <begin position="191"/>
        <end position="210"/>
    </location>
</feature>
<gene>
    <name evidence="7" type="ORF">SAMN04488101_10944</name>
</gene>
<evidence type="ECO:0000256" key="4">
    <source>
        <dbReference type="ARBA" id="ARBA00023136"/>
    </source>
</evidence>
<evidence type="ECO:0000256" key="5">
    <source>
        <dbReference type="PIRSR" id="PIRSR604254-1"/>
    </source>
</evidence>
<evidence type="ECO:0000313" key="8">
    <source>
        <dbReference type="Proteomes" id="UP000192678"/>
    </source>
</evidence>
<dbReference type="Pfam" id="PF03006">
    <property type="entry name" value="HlyIII"/>
    <property type="match status" value="1"/>
</dbReference>
<dbReference type="PANTHER" id="PTHR20855">
    <property type="entry name" value="ADIPOR/PROGESTIN RECEPTOR-RELATED"/>
    <property type="match status" value="1"/>
</dbReference>
<keyword evidence="3 6" id="KW-1133">Transmembrane helix</keyword>
<feature type="transmembrane region" description="Helical" evidence="6">
    <location>
        <begin position="136"/>
        <end position="157"/>
    </location>
</feature>
<feature type="transmembrane region" description="Helical" evidence="6">
    <location>
        <begin position="44"/>
        <end position="69"/>
    </location>
</feature>
<proteinExistence type="predicted"/>
<reference evidence="7 8" key="1">
    <citation type="submission" date="2017-04" db="EMBL/GenBank/DDBJ databases">
        <authorList>
            <person name="Afonso C.L."/>
            <person name="Miller P.J."/>
            <person name="Scott M.A."/>
            <person name="Spackman E."/>
            <person name="Goraichik I."/>
            <person name="Dimitrov K.M."/>
            <person name="Suarez D.L."/>
            <person name="Swayne D.E."/>
        </authorList>
    </citation>
    <scope>NUCLEOTIDE SEQUENCE [LARGE SCALE GENOMIC DNA]</scope>
    <source>
        <strain evidence="7 8">DSM 19625</strain>
    </source>
</reference>
<dbReference type="EMBL" id="FWYB01000009">
    <property type="protein sequence ID" value="SMD03138.1"/>
    <property type="molecule type" value="Genomic_DNA"/>
</dbReference>
<sequence length="212" mass="23625">MGEIGTKYCRRQELIHGLIHGVGVVFGVSGLPVLIGIATAHNNIPAIVGAGIYGFCFLLLFTCSMVYHLTCEPAVKRLFEIFDHISIYFMIAGTYTPFLLIYMNNDFGVTLLTILWGLTLLGLIFKIWFTGKFNTISTIIYLIMGWMMIIGGNKFFIVLPDSVILMLFIGAGLYSIGTAVYTFGKRYYSHALWHALVLVAAIFHYVAVLLSM</sequence>
<dbReference type="STRING" id="475255.SAMN04488101_10944"/>
<evidence type="ECO:0000256" key="2">
    <source>
        <dbReference type="ARBA" id="ARBA00022692"/>
    </source>
</evidence>
<dbReference type="OrthoDB" id="9813689at2"/>
<dbReference type="Proteomes" id="UP000192678">
    <property type="component" value="Unassembled WGS sequence"/>
</dbReference>
<accession>A0A1W2E258</accession>
<evidence type="ECO:0000256" key="1">
    <source>
        <dbReference type="ARBA" id="ARBA00004141"/>
    </source>
</evidence>
<feature type="binding site" evidence="5">
    <location>
        <position position="194"/>
    </location>
    <ligand>
        <name>Zn(2+)</name>
        <dbReference type="ChEBI" id="CHEBI:29105"/>
    </ligand>
</feature>
<feature type="transmembrane region" description="Helical" evidence="6">
    <location>
        <begin position="81"/>
        <end position="103"/>
    </location>
</feature>
<keyword evidence="4 6" id="KW-0472">Membrane</keyword>
<dbReference type="InterPro" id="IPR004254">
    <property type="entry name" value="AdipoR/HlyIII-related"/>
</dbReference>
<keyword evidence="5" id="KW-0479">Metal-binding</keyword>
<evidence type="ECO:0000313" key="7">
    <source>
        <dbReference type="EMBL" id="SMD03138.1"/>
    </source>
</evidence>
<evidence type="ECO:0000256" key="6">
    <source>
        <dbReference type="SAM" id="Phobius"/>
    </source>
</evidence>
<keyword evidence="8" id="KW-1185">Reference proteome</keyword>
<dbReference type="PANTHER" id="PTHR20855:SF3">
    <property type="entry name" value="LD03007P"/>
    <property type="match status" value="1"/>
</dbReference>
<evidence type="ECO:0000256" key="3">
    <source>
        <dbReference type="ARBA" id="ARBA00022989"/>
    </source>
</evidence>
<feature type="transmembrane region" description="Helical" evidence="6">
    <location>
        <begin position="163"/>
        <end position="184"/>
    </location>
</feature>
<keyword evidence="2 6" id="KW-0812">Transmembrane</keyword>
<protein>
    <submittedName>
        <fullName evidence="7">Hemolysin III</fullName>
    </submittedName>
</protein>
<feature type="transmembrane region" description="Helical" evidence="6">
    <location>
        <begin position="109"/>
        <end position="129"/>
    </location>
</feature>
<feature type="transmembrane region" description="Helical" evidence="6">
    <location>
        <begin position="17"/>
        <end position="38"/>
    </location>
</feature>
<feature type="binding site" evidence="5">
    <location>
        <position position="68"/>
    </location>
    <ligand>
        <name>Zn(2+)</name>
        <dbReference type="ChEBI" id="CHEBI:29105"/>
    </ligand>
</feature>
<dbReference type="GO" id="GO:0016020">
    <property type="term" value="C:membrane"/>
    <property type="evidence" value="ECO:0007669"/>
    <property type="project" value="UniProtKB-SubCell"/>
</dbReference>
<dbReference type="RefSeq" id="WP_084290466.1">
    <property type="nucleotide sequence ID" value="NZ_FWYB01000009.1"/>
</dbReference>
<name>A0A1W2E258_9SPHI</name>
<comment type="subcellular location">
    <subcellularLocation>
        <location evidence="1">Membrane</location>
        <topology evidence="1">Multi-pass membrane protein</topology>
    </subcellularLocation>
</comment>
<dbReference type="GO" id="GO:0046872">
    <property type="term" value="F:metal ion binding"/>
    <property type="evidence" value="ECO:0007669"/>
    <property type="project" value="UniProtKB-KW"/>
</dbReference>
<organism evidence="7 8">
    <name type="scientific">Pedobacter nyackensis</name>
    <dbReference type="NCBI Taxonomy" id="475255"/>
    <lineage>
        <taxon>Bacteria</taxon>
        <taxon>Pseudomonadati</taxon>
        <taxon>Bacteroidota</taxon>
        <taxon>Sphingobacteriia</taxon>
        <taxon>Sphingobacteriales</taxon>
        <taxon>Sphingobacteriaceae</taxon>
        <taxon>Pedobacter</taxon>
    </lineage>
</organism>
<dbReference type="AlphaFoldDB" id="A0A1W2E258"/>